<evidence type="ECO:0000313" key="3">
    <source>
        <dbReference type="Proteomes" id="UP001596174"/>
    </source>
</evidence>
<dbReference type="RefSeq" id="WP_380585352.1">
    <property type="nucleotide sequence ID" value="NZ_JBHSQJ010000083.1"/>
</dbReference>
<keyword evidence="1" id="KW-0472">Membrane</keyword>
<dbReference type="EMBL" id="JBHSQJ010000083">
    <property type="protein sequence ID" value="MFC5909498.1"/>
    <property type="molecule type" value="Genomic_DNA"/>
</dbReference>
<keyword evidence="1" id="KW-1133">Transmembrane helix</keyword>
<dbReference type="Proteomes" id="UP001596174">
    <property type="component" value="Unassembled WGS sequence"/>
</dbReference>
<feature type="transmembrane region" description="Helical" evidence="1">
    <location>
        <begin position="94"/>
        <end position="115"/>
    </location>
</feature>
<feature type="transmembrane region" description="Helical" evidence="1">
    <location>
        <begin position="70"/>
        <end position="88"/>
    </location>
</feature>
<gene>
    <name evidence="2" type="ORF">ACFP3V_20045</name>
</gene>
<keyword evidence="3" id="KW-1185">Reference proteome</keyword>
<evidence type="ECO:0000256" key="1">
    <source>
        <dbReference type="SAM" id="Phobius"/>
    </source>
</evidence>
<evidence type="ECO:0000313" key="2">
    <source>
        <dbReference type="EMBL" id="MFC5909498.1"/>
    </source>
</evidence>
<organism evidence="2 3">
    <name type="scientific">Streptacidiphilus monticola</name>
    <dbReference type="NCBI Taxonomy" id="2161674"/>
    <lineage>
        <taxon>Bacteria</taxon>
        <taxon>Bacillati</taxon>
        <taxon>Actinomycetota</taxon>
        <taxon>Actinomycetes</taxon>
        <taxon>Kitasatosporales</taxon>
        <taxon>Streptomycetaceae</taxon>
        <taxon>Streptacidiphilus</taxon>
    </lineage>
</organism>
<reference evidence="3" key="1">
    <citation type="journal article" date="2019" name="Int. J. Syst. Evol. Microbiol.">
        <title>The Global Catalogue of Microorganisms (GCM) 10K type strain sequencing project: providing services to taxonomists for standard genome sequencing and annotation.</title>
        <authorList>
            <consortium name="The Broad Institute Genomics Platform"/>
            <consortium name="The Broad Institute Genome Sequencing Center for Infectious Disease"/>
            <person name="Wu L."/>
            <person name="Ma J."/>
        </authorList>
    </citation>
    <scope>NUCLEOTIDE SEQUENCE [LARGE SCALE GENOMIC DNA]</scope>
    <source>
        <strain evidence="3">JCM 4816</strain>
    </source>
</reference>
<name>A0ABW1G5D2_9ACTN</name>
<sequence length="141" mass="14138">MTTPTNAPLLTVTYDADGRPFYTPAAGQVPAVYQPQPVAVPMAAAPVVYQAAPASQLAPAQGYHVTRDPIAARLIAGGIGVGAAGFGLSVFLSALAAATTALGILAGILALVFLLRSTGSGGGRGGAVNVHVSNRMTNRNR</sequence>
<accession>A0ABW1G5D2</accession>
<comment type="caution">
    <text evidence="2">The sequence shown here is derived from an EMBL/GenBank/DDBJ whole genome shotgun (WGS) entry which is preliminary data.</text>
</comment>
<keyword evidence="1" id="KW-0812">Transmembrane</keyword>
<protein>
    <submittedName>
        <fullName evidence="2">Uncharacterized protein</fullName>
    </submittedName>
</protein>
<proteinExistence type="predicted"/>